<dbReference type="PANTHER" id="PTHR47245:SF2">
    <property type="entry name" value="PEPTIDYL-PROLYL CIS-TRANS ISOMERASE HP_0175-RELATED"/>
    <property type="match status" value="1"/>
</dbReference>
<reference evidence="3 4" key="1">
    <citation type="submission" date="2016-09" db="EMBL/GenBank/DDBJ databases">
        <authorList>
            <person name="Capua I."/>
            <person name="De Benedictis P."/>
            <person name="Joannis T."/>
            <person name="Lombin L.H."/>
            <person name="Cattoli G."/>
        </authorList>
    </citation>
    <scope>NUCLEOTIDE SEQUENCE [LARGE SCALE GENOMIC DNA]</scope>
    <source>
        <strain evidence="3 4">GluBS11</strain>
    </source>
</reference>
<protein>
    <submittedName>
        <fullName evidence="3">Foldase protein PrsA</fullName>
    </submittedName>
</protein>
<dbReference type="Pfam" id="PF13616">
    <property type="entry name" value="Rotamase_3"/>
    <property type="match status" value="1"/>
</dbReference>
<dbReference type="SUPFAM" id="SSF54534">
    <property type="entry name" value="FKBP-like"/>
    <property type="match status" value="1"/>
</dbReference>
<gene>
    <name evidence="3" type="ORF">SAMN05421730_100859</name>
</gene>
<organism evidence="3 4">
    <name type="scientific">Anaerobium acetethylicum</name>
    <dbReference type="NCBI Taxonomy" id="1619234"/>
    <lineage>
        <taxon>Bacteria</taxon>
        <taxon>Bacillati</taxon>
        <taxon>Bacillota</taxon>
        <taxon>Clostridia</taxon>
        <taxon>Lachnospirales</taxon>
        <taxon>Lachnospiraceae</taxon>
        <taxon>Anaerobium</taxon>
    </lineage>
</organism>
<evidence type="ECO:0000313" key="4">
    <source>
        <dbReference type="Proteomes" id="UP000199315"/>
    </source>
</evidence>
<dbReference type="PANTHER" id="PTHR47245">
    <property type="entry name" value="PEPTIDYLPROLYL ISOMERASE"/>
    <property type="match status" value="1"/>
</dbReference>
<dbReference type="InterPro" id="IPR000297">
    <property type="entry name" value="PPIase_PpiC"/>
</dbReference>
<dbReference type="PROSITE" id="PS51257">
    <property type="entry name" value="PROKAR_LIPOPROTEIN"/>
    <property type="match status" value="1"/>
</dbReference>
<name>A0A1D3TT23_9FIRM</name>
<proteinExistence type="predicted"/>
<evidence type="ECO:0000256" key="1">
    <source>
        <dbReference type="PROSITE-ProRule" id="PRU00278"/>
    </source>
</evidence>
<dbReference type="STRING" id="1619234.SAMN05421730_100859"/>
<keyword evidence="1" id="KW-0413">Isomerase</keyword>
<sequence length="351" mass="39292">MNQRRKLFLIMVAAIIAVIAMVSSCGKSGSKIVFTTGLSNDEVFKIDGSVCVLPEAMVYLTTVQNQYENTYGVEMWEQDFGGTTLEEYVKESVISQLAQIKSMAILAKDREISLGEEESALVAESAKEYFATLDEKEIEYLNVTEEIIAGMYADYALANKVYTELTKDVDTEVSDDEARIITVQHILIKNYGTDADGSRTELSLDEKQAAKAKAEEVLARAQAGEAFTMLAETYNEDSETEYTFGRGTMSETFEAAAFNMEDGELSGIVETEFGYHILKCIVSYDKEETDKNKLTIAQQRKTEAFNEIYNFYTAELPSEFNDKLWDGIEFESGDGIETTEFFDVYNSKFGA</sequence>
<dbReference type="PROSITE" id="PS50198">
    <property type="entry name" value="PPIC_PPIASE_2"/>
    <property type="match status" value="1"/>
</dbReference>
<keyword evidence="1" id="KW-0697">Rotamase</keyword>
<dbReference type="RefSeq" id="WP_091232829.1">
    <property type="nucleotide sequence ID" value="NZ_FMKA01000008.1"/>
</dbReference>
<evidence type="ECO:0000313" key="3">
    <source>
        <dbReference type="EMBL" id="SCP97090.1"/>
    </source>
</evidence>
<dbReference type="InterPro" id="IPR046357">
    <property type="entry name" value="PPIase_dom_sf"/>
</dbReference>
<keyword evidence="4" id="KW-1185">Reference proteome</keyword>
<accession>A0A1D3TT23</accession>
<dbReference type="EMBL" id="FMKA01000008">
    <property type="protein sequence ID" value="SCP97090.1"/>
    <property type="molecule type" value="Genomic_DNA"/>
</dbReference>
<evidence type="ECO:0000259" key="2">
    <source>
        <dbReference type="PROSITE" id="PS50198"/>
    </source>
</evidence>
<feature type="domain" description="PpiC" evidence="2">
    <location>
        <begin position="178"/>
        <end position="282"/>
    </location>
</feature>
<dbReference type="InterPro" id="IPR050245">
    <property type="entry name" value="PrsA_foldase"/>
</dbReference>
<dbReference type="Proteomes" id="UP000199315">
    <property type="component" value="Unassembled WGS sequence"/>
</dbReference>
<dbReference type="GO" id="GO:0003755">
    <property type="term" value="F:peptidyl-prolyl cis-trans isomerase activity"/>
    <property type="evidence" value="ECO:0007669"/>
    <property type="project" value="UniProtKB-KW"/>
</dbReference>
<dbReference type="Gene3D" id="3.10.50.40">
    <property type="match status" value="1"/>
</dbReference>
<dbReference type="AlphaFoldDB" id="A0A1D3TT23"/>
<dbReference type="OrthoDB" id="14196at2"/>